<feature type="domain" description="DNA/RNA-binding protein Alba-like" evidence="4">
    <location>
        <begin position="29"/>
        <end position="88"/>
    </location>
</feature>
<dbReference type="InterPro" id="IPR036882">
    <property type="entry name" value="Alba-like_dom_sf"/>
</dbReference>
<dbReference type="Pfam" id="PF01918">
    <property type="entry name" value="Alba"/>
    <property type="match status" value="1"/>
</dbReference>
<dbReference type="Ensembl" id="ENSSDAT00000016725.1">
    <property type="protein sequence ID" value="ENSSDAP00000014756.1"/>
    <property type="gene ID" value="ENSSDAG00000013305.1"/>
</dbReference>
<dbReference type="GO" id="GO:0003723">
    <property type="term" value="F:RNA binding"/>
    <property type="evidence" value="ECO:0007669"/>
    <property type="project" value="TreeGrafter"/>
</dbReference>
<evidence type="ECO:0000259" key="4">
    <source>
        <dbReference type="Pfam" id="PF01918"/>
    </source>
</evidence>
<dbReference type="SUPFAM" id="SSF82704">
    <property type="entry name" value="AlbA-like"/>
    <property type="match status" value="1"/>
</dbReference>
<keyword evidence="6" id="KW-1185">Reference proteome</keyword>
<dbReference type="GO" id="GO:0005634">
    <property type="term" value="C:nucleus"/>
    <property type="evidence" value="ECO:0007669"/>
    <property type="project" value="UniProtKB-SubCell"/>
</dbReference>
<name>A0A8C9PX21_SPEDA</name>
<keyword evidence="3" id="KW-0539">Nucleus</keyword>
<comment type="similarity">
    <text evidence="2">Belongs to the histone-like Alba family.</text>
</comment>
<dbReference type="Gene3D" id="3.30.110.20">
    <property type="entry name" value="Alba-like domain"/>
    <property type="match status" value="1"/>
</dbReference>
<dbReference type="InterPro" id="IPR051958">
    <property type="entry name" value="Alba-like_NAB"/>
</dbReference>
<organism evidence="5 6">
    <name type="scientific">Spermophilus dauricus</name>
    <name type="common">Daurian ground squirrel</name>
    <dbReference type="NCBI Taxonomy" id="99837"/>
    <lineage>
        <taxon>Eukaryota</taxon>
        <taxon>Metazoa</taxon>
        <taxon>Chordata</taxon>
        <taxon>Craniata</taxon>
        <taxon>Vertebrata</taxon>
        <taxon>Euteleostomi</taxon>
        <taxon>Mammalia</taxon>
        <taxon>Eutheria</taxon>
        <taxon>Euarchontoglires</taxon>
        <taxon>Glires</taxon>
        <taxon>Rodentia</taxon>
        <taxon>Sciuromorpha</taxon>
        <taxon>Sciuridae</taxon>
        <taxon>Xerinae</taxon>
        <taxon>Marmotini</taxon>
        <taxon>Spermophilus</taxon>
    </lineage>
</organism>
<dbReference type="GO" id="GO:0000172">
    <property type="term" value="C:ribonuclease MRP complex"/>
    <property type="evidence" value="ECO:0007669"/>
    <property type="project" value="TreeGrafter"/>
</dbReference>
<dbReference type="InterPro" id="IPR002775">
    <property type="entry name" value="DNA/RNA-bd_Alba-like"/>
</dbReference>
<sequence length="149" mass="16490">VEHYWKAYSVELPAPSLMPQLSPDTLEIWVQDGSKIRNLLGLALGRLEGGSARHVVFSGSGWATGKAVSCTEIVKQRVPGLCQFTKLCLLHTEDSWIPTSPDMGLDHLTIYPNVPAVRVLLSWDPLDPNDVAIILQEHPLMLCPPRTKK</sequence>
<evidence type="ECO:0000256" key="2">
    <source>
        <dbReference type="ARBA" id="ARBA00008018"/>
    </source>
</evidence>
<accession>A0A8C9PX21</accession>
<reference evidence="5" key="2">
    <citation type="submission" date="2025-09" db="UniProtKB">
        <authorList>
            <consortium name="Ensembl"/>
        </authorList>
    </citation>
    <scope>IDENTIFICATION</scope>
</reference>
<proteinExistence type="inferred from homology"/>
<dbReference type="GO" id="GO:0001682">
    <property type="term" value="P:tRNA 5'-leader removal"/>
    <property type="evidence" value="ECO:0007669"/>
    <property type="project" value="TreeGrafter"/>
</dbReference>
<reference evidence="5" key="1">
    <citation type="submission" date="2025-08" db="UniProtKB">
        <authorList>
            <consortium name="Ensembl"/>
        </authorList>
    </citation>
    <scope>IDENTIFICATION</scope>
</reference>
<dbReference type="PANTHER" id="PTHR13516">
    <property type="entry name" value="RIBONUCLEASE P SUBUNIT P25"/>
    <property type="match status" value="1"/>
</dbReference>
<evidence type="ECO:0000256" key="1">
    <source>
        <dbReference type="ARBA" id="ARBA00004123"/>
    </source>
</evidence>
<dbReference type="Proteomes" id="UP000694422">
    <property type="component" value="Unplaced"/>
</dbReference>
<evidence type="ECO:0000313" key="6">
    <source>
        <dbReference type="Proteomes" id="UP000694422"/>
    </source>
</evidence>
<protein>
    <recommendedName>
        <fullName evidence="4">DNA/RNA-binding protein Alba-like domain-containing protein</fullName>
    </recommendedName>
</protein>
<evidence type="ECO:0000256" key="3">
    <source>
        <dbReference type="ARBA" id="ARBA00023242"/>
    </source>
</evidence>
<dbReference type="PANTHER" id="PTHR13516:SF8">
    <property type="entry name" value="RIBONUCLEASE P PROTEIN SUBUNIT P25-LIKE PROTEIN"/>
    <property type="match status" value="1"/>
</dbReference>
<evidence type="ECO:0000313" key="5">
    <source>
        <dbReference type="Ensembl" id="ENSSDAP00000014756.1"/>
    </source>
</evidence>
<dbReference type="AlphaFoldDB" id="A0A8C9PX21"/>
<comment type="subcellular location">
    <subcellularLocation>
        <location evidence="1">Nucleus</location>
    </subcellularLocation>
</comment>